<organism evidence="5 6">
    <name type="scientific">Desulfamplus magnetovallimortis</name>
    <dbReference type="NCBI Taxonomy" id="1246637"/>
    <lineage>
        <taxon>Bacteria</taxon>
        <taxon>Pseudomonadati</taxon>
        <taxon>Thermodesulfobacteriota</taxon>
        <taxon>Desulfobacteria</taxon>
        <taxon>Desulfobacterales</taxon>
        <taxon>Desulfobacteraceae</taxon>
        <taxon>Desulfamplus</taxon>
    </lineage>
</organism>
<evidence type="ECO:0000313" key="6">
    <source>
        <dbReference type="Proteomes" id="UP000191931"/>
    </source>
</evidence>
<feature type="domain" description="AMP-binding enzyme C-terminal" evidence="4">
    <location>
        <begin position="467"/>
        <end position="542"/>
    </location>
</feature>
<dbReference type="InterPro" id="IPR000873">
    <property type="entry name" value="AMP-dep_synth/lig_dom"/>
</dbReference>
<dbReference type="InterPro" id="IPR025110">
    <property type="entry name" value="AMP-bd_C"/>
</dbReference>
<dbReference type="Proteomes" id="UP000191931">
    <property type="component" value="Unassembled WGS sequence"/>
</dbReference>
<dbReference type="PANTHER" id="PTHR43767:SF1">
    <property type="entry name" value="NONRIBOSOMAL PEPTIDE SYNTHASE PES1 (EUROFUNG)-RELATED"/>
    <property type="match status" value="1"/>
</dbReference>
<feature type="domain" description="AMP-dependent synthetase/ligase" evidence="3">
    <location>
        <begin position="47"/>
        <end position="417"/>
    </location>
</feature>
<evidence type="ECO:0000313" key="5">
    <source>
        <dbReference type="EMBL" id="SLM28537.1"/>
    </source>
</evidence>
<dbReference type="Gene3D" id="3.40.50.12780">
    <property type="entry name" value="N-terminal domain of ligase-like"/>
    <property type="match status" value="1"/>
</dbReference>
<dbReference type="STRING" id="1246637.MTBBW1_1380084"/>
<dbReference type="FunFam" id="3.30.300.30:FF:000008">
    <property type="entry name" value="2,3-dihydroxybenzoate-AMP ligase"/>
    <property type="match status" value="1"/>
</dbReference>
<proteinExistence type="inferred from homology"/>
<evidence type="ECO:0000256" key="1">
    <source>
        <dbReference type="ARBA" id="ARBA00006432"/>
    </source>
</evidence>
<gene>
    <name evidence="5" type="primary">fadD</name>
    <name evidence="5" type="ORF">MTBBW1_1380084</name>
</gene>
<keyword evidence="2 5" id="KW-0436">Ligase</keyword>
<dbReference type="RefSeq" id="WP_080804914.1">
    <property type="nucleotide sequence ID" value="NZ_LT828549.1"/>
</dbReference>
<dbReference type="InterPro" id="IPR045851">
    <property type="entry name" value="AMP-bd_C_sf"/>
</dbReference>
<evidence type="ECO:0000256" key="2">
    <source>
        <dbReference type="ARBA" id="ARBA00022598"/>
    </source>
</evidence>
<dbReference type="Pfam" id="PF13193">
    <property type="entry name" value="AMP-binding_C"/>
    <property type="match status" value="1"/>
</dbReference>
<dbReference type="SUPFAM" id="SSF56801">
    <property type="entry name" value="Acetyl-CoA synthetase-like"/>
    <property type="match status" value="1"/>
</dbReference>
<sequence length="556" mass="62966">MTSSTGTKSVLSTKDKERYNLINKENIEFIMERNNAINRWVIADMLRRTAYHFPDKNALVFNDTIRTYSELEKECNQVANALIDLGIRKYDRVAILAHNTHHHVLTWMGSAKTGAIYLAVNYLLGGDDIAYCINHSESKVFIVEDSLYPQVKDVLDKMPSVKTLIWSDQGEGTPLAQSKGTKTFLDFNQWYKTYPTTEPDVILRIEDPVQMTYTSGTESLPKGVIISNQSLIAEYMGCIIDGKYDSNDININALPIYHCAQRDVFMNPIFWMGGTNIFMGPDIGRILKNIASYKATMFFAPPTVWIGMLRHPDFDKYDLSSLVKCYYGASIMPREILRELLEKFPKAGVYNYYGQTELAPYHTILKAEDAMEKIGSAGMGGLHMETRIEDNDGQPITGTDIPGEICGRGPHVMTMYFKEPEKTEEAMKGGWFHSGDLGVLDNDRYITVVDRKKDMIKTGGENVASREVEEAIYLHPDVEEVAVVGINHPKWVEAVAAVIKLKSGKTVTEDEMLNHCKANLSSFKIPKKFFFVNELPKTPTGKILKRDMRETYKNIF</sequence>
<reference evidence="5 6" key="1">
    <citation type="submission" date="2017-03" db="EMBL/GenBank/DDBJ databases">
        <authorList>
            <person name="Afonso C.L."/>
            <person name="Miller P.J."/>
            <person name="Scott M.A."/>
            <person name="Spackman E."/>
            <person name="Goraichik I."/>
            <person name="Dimitrov K.M."/>
            <person name="Suarez D.L."/>
            <person name="Swayne D.E."/>
        </authorList>
    </citation>
    <scope>NUCLEOTIDE SEQUENCE [LARGE SCALE GENOMIC DNA]</scope>
    <source>
        <strain evidence="5">PRJEB14757</strain>
    </source>
</reference>
<dbReference type="Pfam" id="PF00501">
    <property type="entry name" value="AMP-binding"/>
    <property type="match status" value="1"/>
</dbReference>
<dbReference type="CDD" id="cd17631">
    <property type="entry name" value="FACL_FadD13-like"/>
    <property type="match status" value="1"/>
</dbReference>
<keyword evidence="6" id="KW-1185">Reference proteome</keyword>
<dbReference type="OrthoDB" id="5483897at2"/>
<evidence type="ECO:0000259" key="3">
    <source>
        <dbReference type="Pfam" id="PF00501"/>
    </source>
</evidence>
<dbReference type="NCBIfam" id="NF006182">
    <property type="entry name" value="PRK08316.1"/>
    <property type="match status" value="1"/>
</dbReference>
<accession>A0A1W1H7T8</accession>
<comment type="similarity">
    <text evidence="1">Belongs to the ATP-dependent AMP-binding enzyme family.</text>
</comment>
<dbReference type="GO" id="GO:0004467">
    <property type="term" value="F:long-chain fatty acid-CoA ligase activity"/>
    <property type="evidence" value="ECO:0007669"/>
    <property type="project" value="UniProtKB-EC"/>
</dbReference>
<dbReference type="AlphaFoldDB" id="A0A1W1H7T8"/>
<protein>
    <submittedName>
        <fullName evidence="5">FadD2</fullName>
        <ecNumber evidence="5">6.2.1.3</ecNumber>
    </submittedName>
</protein>
<dbReference type="Gene3D" id="3.30.300.30">
    <property type="match status" value="1"/>
</dbReference>
<evidence type="ECO:0000259" key="4">
    <source>
        <dbReference type="Pfam" id="PF13193"/>
    </source>
</evidence>
<dbReference type="EMBL" id="FWEV01000044">
    <property type="protein sequence ID" value="SLM28537.1"/>
    <property type="molecule type" value="Genomic_DNA"/>
</dbReference>
<dbReference type="EC" id="6.2.1.3" evidence="5"/>
<name>A0A1W1H7T8_9BACT</name>
<dbReference type="PROSITE" id="PS00455">
    <property type="entry name" value="AMP_BINDING"/>
    <property type="match status" value="1"/>
</dbReference>
<dbReference type="InterPro" id="IPR020845">
    <property type="entry name" value="AMP-binding_CS"/>
</dbReference>
<dbReference type="PANTHER" id="PTHR43767">
    <property type="entry name" value="LONG-CHAIN-FATTY-ACID--COA LIGASE"/>
    <property type="match status" value="1"/>
</dbReference>
<dbReference type="InterPro" id="IPR050237">
    <property type="entry name" value="ATP-dep_AMP-bd_enzyme"/>
</dbReference>
<dbReference type="InterPro" id="IPR042099">
    <property type="entry name" value="ANL_N_sf"/>
</dbReference>